<evidence type="ECO:0000313" key="2">
    <source>
        <dbReference type="EMBL" id="QDT01100.1"/>
    </source>
</evidence>
<keyword evidence="1" id="KW-0732">Signal</keyword>
<organism evidence="2 3">
    <name type="scientific">Adhaeretor mobilis</name>
    <dbReference type="NCBI Taxonomy" id="1930276"/>
    <lineage>
        <taxon>Bacteria</taxon>
        <taxon>Pseudomonadati</taxon>
        <taxon>Planctomycetota</taxon>
        <taxon>Planctomycetia</taxon>
        <taxon>Pirellulales</taxon>
        <taxon>Lacipirellulaceae</taxon>
        <taxon>Adhaeretor</taxon>
    </lineage>
</organism>
<protein>
    <submittedName>
        <fullName evidence="2">Uncharacterized protein</fullName>
    </submittedName>
</protein>
<keyword evidence="3" id="KW-1185">Reference proteome</keyword>
<accession>A0A517N1T4</accession>
<evidence type="ECO:0000313" key="3">
    <source>
        <dbReference type="Proteomes" id="UP000319852"/>
    </source>
</evidence>
<dbReference type="RefSeq" id="WP_145063050.1">
    <property type="nucleotide sequence ID" value="NZ_CP036263.1"/>
</dbReference>
<dbReference type="KEGG" id="amob:HG15A2_44420"/>
<name>A0A517N1T4_9BACT</name>
<proteinExistence type="predicted"/>
<dbReference type="Proteomes" id="UP000319852">
    <property type="component" value="Chromosome"/>
</dbReference>
<evidence type="ECO:0000256" key="1">
    <source>
        <dbReference type="SAM" id="SignalP"/>
    </source>
</evidence>
<reference evidence="2 3" key="1">
    <citation type="submission" date="2019-02" db="EMBL/GenBank/DDBJ databases">
        <title>Deep-cultivation of Planctomycetes and their phenomic and genomic characterization uncovers novel biology.</title>
        <authorList>
            <person name="Wiegand S."/>
            <person name="Jogler M."/>
            <person name="Boedeker C."/>
            <person name="Pinto D."/>
            <person name="Vollmers J."/>
            <person name="Rivas-Marin E."/>
            <person name="Kohn T."/>
            <person name="Peeters S.H."/>
            <person name="Heuer A."/>
            <person name="Rast P."/>
            <person name="Oberbeckmann S."/>
            <person name="Bunk B."/>
            <person name="Jeske O."/>
            <person name="Meyerdierks A."/>
            <person name="Storesund J.E."/>
            <person name="Kallscheuer N."/>
            <person name="Luecker S."/>
            <person name="Lage O.M."/>
            <person name="Pohl T."/>
            <person name="Merkel B.J."/>
            <person name="Hornburger P."/>
            <person name="Mueller R.-W."/>
            <person name="Bruemmer F."/>
            <person name="Labrenz M."/>
            <person name="Spormann A.M."/>
            <person name="Op den Camp H."/>
            <person name="Overmann J."/>
            <person name="Amann R."/>
            <person name="Jetten M.S.M."/>
            <person name="Mascher T."/>
            <person name="Medema M.H."/>
            <person name="Devos D.P."/>
            <person name="Kaster A.-K."/>
            <person name="Ovreas L."/>
            <person name="Rohde M."/>
            <person name="Galperin M.Y."/>
            <person name="Jogler C."/>
        </authorList>
    </citation>
    <scope>NUCLEOTIDE SEQUENCE [LARGE SCALE GENOMIC DNA]</scope>
    <source>
        <strain evidence="2 3">HG15A2</strain>
    </source>
</reference>
<dbReference type="OrthoDB" id="288412at2"/>
<dbReference type="AlphaFoldDB" id="A0A517N1T4"/>
<sequence length="107" mass="11723" precursor="true">MTRFTHRLTCCCLALSLMPLPGCGNSIETGPAAYANLQSLYLVSNQRDAKKLEEVAQHIAEQRQTGEISAAEEESLVEIINDARGGNWQAANKAARALMEAQIHLNR</sequence>
<gene>
    <name evidence="2" type="ORF">HG15A2_44420</name>
</gene>
<feature type="chain" id="PRO_5022023050" evidence="1">
    <location>
        <begin position="25"/>
        <end position="107"/>
    </location>
</feature>
<dbReference type="EMBL" id="CP036263">
    <property type="protein sequence ID" value="QDT01100.1"/>
    <property type="molecule type" value="Genomic_DNA"/>
</dbReference>
<feature type="signal peptide" evidence="1">
    <location>
        <begin position="1"/>
        <end position="24"/>
    </location>
</feature>